<sequence length="368" mass="40547">MHLKEVTRLELPATADMHVHLRQDKLMELVTPYIRHGGVDTVFVMPNLQPPITSVSQALEYKAKLQAIEPNVYTAVTPETITEAAKAGITGVKVYPQGVTTNSAAGVSTYEDFFPVFAEMEKQDMVLNLHGEVPSTSRPGITDLNAEEEFLPTLKMLNEKFPKLRIILEHCTTEAALNAVRECSSSVGGMSFSFPSRFEMEMDGILATITAHHLYLTVHNKEDPFAFCKPIPKKASDRDALLKAVISGEEKFFFGSDSAPHLLANKRGAQSPPAGVFTQPCVTQYVLLALEEAVERGLISADEITQEKLENFLSRFGRKFYKLPQTTNRIVLEKKGEKIPESIKSEDGTEVGLSRGGDGGVFSLSWTA</sequence>
<proteinExistence type="inferred from homology"/>
<dbReference type="PROSITE" id="PS00483">
    <property type="entry name" value="DIHYDROOROTASE_2"/>
    <property type="match status" value="1"/>
</dbReference>
<dbReference type="PANTHER" id="PTHR43137:SF1">
    <property type="entry name" value="DIHYDROOROTASE"/>
    <property type="match status" value="1"/>
</dbReference>
<keyword evidence="7" id="KW-0665">Pyrimidine biosynthesis</keyword>
<dbReference type="GO" id="GO:0004151">
    <property type="term" value="F:dihydroorotase activity"/>
    <property type="evidence" value="ECO:0007669"/>
    <property type="project" value="InterPro"/>
</dbReference>
<dbReference type="GO" id="GO:0005737">
    <property type="term" value="C:cytoplasm"/>
    <property type="evidence" value="ECO:0007669"/>
    <property type="project" value="TreeGrafter"/>
</dbReference>
<protein>
    <recommendedName>
        <fullName evidence="3">dihydroorotase</fullName>
        <ecNumber evidence="3">3.5.2.3</ecNumber>
    </recommendedName>
</protein>
<keyword evidence="6" id="KW-0862">Zinc</keyword>
<evidence type="ECO:0000256" key="2">
    <source>
        <dbReference type="ARBA" id="ARBA00005631"/>
    </source>
</evidence>
<comment type="pathway">
    <text evidence="1">Pyrimidine metabolism; UMP biosynthesis via de novo pathway; (S)-dihydroorotate from bicarbonate: step 3/3.</text>
</comment>
<dbReference type="Proteomes" id="UP000266188">
    <property type="component" value="Unassembled WGS sequence"/>
</dbReference>
<evidence type="ECO:0000259" key="9">
    <source>
        <dbReference type="Pfam" id="PF04909"/>
    </source>
</evidence>
<evidence type="ECO:0000256" key="5">
    <source>
        <dbReference type="ARBA" id="ARBA00022801"/>
    </source>
</evidence>
<dbReference type="GO" id="GO:0044205">
    <property type="term" value="P:'de novo' UMP biosynthetic process"/>
    <property type="evidence" value="ECO:0007669"/>
    <property type="project" value="UniProtKB-UniPathway"/>
</dbReference>
<evidence type="ECO:0000256" key="1">
    <source>
        <dbReference type="ARBA" id="ARBA00004880"/>
    </source>
</evidence>
<evidence type="ECO:0000256" key="8">
    <source>
        <dbReference type="SAM" id="MobiDB-lite"/>
    </source>
</evidence>
<dbReference type="InterPro" id="IPR004721">
    <property type="entry name" value="DHOdimr"/>
</dbReference>
<dbReference type="InterPro" id="IPR006680">
    <property type="entry name" value="Amidohydro-rel"/>
</dbReference>
<dbReference type="Gene3D" id="3.20.20.140">
    <property type="entry name" value="Metal-dependent hydrolases"/>
    <property type="match status" value="1"/>
</dbReference>
<dbReference type="OrthoDB" id="1670005at2759"/>
<keyword evidence="4" id="KW-0479">Metal-binding</keyword>
<dbReference type="PANTHER" id="PTHR43137">
    <property type="entry name" value="DIHYDROOROTASE"/>
    <property type="match status" value="1"/>
</dbReference>
<keyword evidence="11" id="KW-1185">Reference proteome</keyword>
<evidence type="ECO:0000313" key="11">
    <source>
        <dbReference type="Proteomes" id="UP000266188"/>
    </source>
</evidence>
<gene>
    <name evidence="10" type="ORF">PHISCL_09677</name>
</gene>
<dbReference type="GO" id="GO:0046872">
    <property type="term" value="F:metal ion binding"/>
    <property type="evidence" value="ECO:0007669"/>
    <property type="project" value="UniProtKB-KW"/>
</dbReference>
<dbReference type="EMBL" id="MVGC01000652">
    <property type="protein sequence ID" value="RJE17988.1"/>
    <property type="molecule type" value="Genomic_DNA"/>
</dbReference>
<dbReference type="PIRSF" id="PIRSF001237">
    <property type="entry name" value="DHOdimr"/>
    <property type="match status" value="1"/>
</dbReference>
<comment type="caution">
    <text evidence="10">The sequence shown here is derived from an EMBL/GenBank/DDBJ whole genome shotgun (WGS) entry which is preliminary data.</text>
</comment>
<comment type="similarity">
    <text evidence="2">Belongs to the metallo-dependent hydrolases superfamily. DHOase family. Class II DHOase subfamily.</text>
</comment>
<keyword evidence="5" id="KW-0378">Hydrolase</keyword>
<name>A0A3A2Z4I8_9EURO</name>
<dbReference type="EC" id="3.5.2.3" evidence="3"/>
<feature type="domain" description="Amidohydrolase-related" evidence="9">
    <location>
        <begin position="79"/>
        <end position="171"/>
    </location>
</feature>
<evidence type="ECO:0000313" key="10">
    <source>
        <dbReference type="EMBL" id="RJE17988.1"/>
    </source>
</evidence>
<feature type="region of interest" description="Disordered" evidence="8">
    <location>
        <begin position="344"/>
        <end position="368"/>
    </location>
</feature>
<evidence type="ECO:0000256" key="3">
    <source>
        <dbReference type="ARBA" id="ARBA00012860"/>
    </source>
</evidence>
<evidence type="ECO:0000256" key="4">
    <source>
        <dbReference type="ARBA" id="ARBA00022723"/>
    </source>
</evidence>
<accession>A0A3A2Z4I8</accession>
<reference evidence="11" key="1">
    <citation type="submission" date="2017-02" db="EMBL/GenBank/DDBJ databases">
        <authorList>
            <person name="Tafer H."/>
            <person name="Lopandic K."/>
        </authorList>
    </citation>
    <scope>NUCLEOTIDE SEQUENCE [LARGE SCALE GENOMIC DNA]</scope>
    <source>
        <strain evidence="11">CBS 366.77</strain>
    </source>
</reference>
<evidence type="ECO:0000256" key="6">
    <source>
        <dbReference type="ARBA" id="ARBA00022833"/>
    </source>
</evidence>
<dbReference type="Pfam" id="PF04909">
    <property type="entry name" value="Amidohydro_2"/>
    <property type="match status" value="1"/>
</dbReference>
<dbReference type="UniPathway" id="UPA00070">
    <property type="reaction ID" value="UER00117"/>
</dbReference>
<dbReference type="InterPro" id="IPR032466">
    <property type="entry name" value="Metal_Hydrolase"/>
</dbReference>
<dbReference type="SUPFAM" id="SSF51556">
    <property type="entry name" value="Metallo-dependent hydrolases"/>
    <property type="match status" value="1"/>
</dbReference>
<dbReference type="GO" id="GO:0006207">
    <property type="term" value="P:'de novo' pyrimidine nucleobase biosynthetic process"/>
    <property type="evidence" value="ECO:0007669"/>
    <property type="project" value="TreeGrafter"/>
</dbReference>
<organism evidence="10 11">
    <name type="scientific">Aspergillus sclerotialis</name>
    <dbReference type="NCBI Taxonomy" id="2070753"/>
    <lineage>
        <taxon>Eukaryota</taxon>
        <taxon>Fungi</taxon>
        <taxon>Dikarya</taxon>
        <taxon>Ascomycota</taxon>
        <taxon>Pezizomycotina</taxon>
        <taxon>Eurotiomycetes</taxon>
        <taxon>Eurotiomycetidae</taxon>
        <taxon>Eurotiales</taxon>
        <taxon>Aspergillaceae</taxon>
        <taxon>Aspergillus</taxon>
        <taxon>Aspergillus subgen. Polypaecilum</taxon>
    </lineage>
</organism>
<dbReference type="AlphaFoldDB" id="A0A3A2Z4I8"/>
<dbReference type="InterPro" id="IPR002195">
    <property type="entry name" value="Dihydroorotase_CS"/>
</dbReference>
<dbReference type="STRING" id="2070753.A0A3A2Z4I8"/>
<evidence type="ECO:0000256" key="7">
    <source>
        <dbReference type="ARBA" id="ARBA00022975"/>
    </source>
</evidence>